<reference evidence="12" key="1">
    <citation type="submission" date="2021-05" db="EMBL/GenBank/DDBJ databases">
        <authorList>
            <person name="Stam R."/>
        </authorList>
    </citation>
    <scope>NUCLEOTIDE SEQUENCE</scope>
    <source>
        <strain evidence="12">CS162</strain>
    </source>
</reference>
<evidence type="ECO:0000313" key="12">
    <source>
        <dbReference type="EMBL" id="CAG5158564.1"/>
    </source>
</evidence>
<dbReference type="GO" id="GO:0030170">
    <property type="term" value="F:pyridoxal phosphate binding"/>
    <property type="evidence" value="ECO:0007669"/>
    <property type="project" value="InterPro"/>
</dbReference>
<evidence type="ECO:0000256" key="1">
    <source>
        <dbReference type="ARBA" id="ARBA00004141"/>
    </source>
</evidence>
<dbReference type="GO" id="GO:0007035">
    <property type="term" value="P:vacuolar acidification"/>
    <property type="evidence" value="ECO:0007669"/>
    <property type="project" value="TreeGrafter"/>
</dbReference>
<dbReference type="Gene3D" id="3.40.640.10">
    <property type="entry name" value="Type I PLP-dependent aspartate aminotransferase-like (Major domain)"/>
    <property type="match status" value="1"/>
</dbReference>
<keyword evidence="7 10" id="KW-0472">Membrane</keyword>
<dbReference type="Proteomes" id="UP000676310">
    <property type="component" value="Unassembled WGS sequence"/>
</dbReference>
<feature type="coiled-coil region" evidence="8">
    <location>
        <begin position="101"/>
        <end position="128"/>
    </location>
</feature>
<sequence>MAPNKDTMFRSADMSLTQLYIANEIGREVVSGLGELGVMDFRDLNADTTAFQRTFTQEIRRLDNVERQLRYFRAQMEKSNISMRSIYDFNNPFTAPSASEIDELADKSQSLEQRISSLNESYETLKKREVELTEWRWVLREAGGFFDRARGQTEEIRHSVDDDDAPLLQDVEQNGQGDTGAERSFTVMNIGFVAGVIPRERIAAFERILWRTLRGNLYMNQSEIPEAIINPENNEETNKNVFIIFAHGKEIIAKIRKISESLGADLYSVDENSELRRDQIREVNTRLNDLASVLKNTKSTLDAELTAIGRNLAAWMVVIKKEKATYETLNKFSYDHQRKTLIAEAWAPTNSLGLIKSTLSDVNERAGLSVPTIVNQIKTTKTPPTYFKSNRFTLGFQTIIDAYGTIKYREVNPALPAIVTFPFMFAVMFGDAGHGVILLLAACAMIYFEKRLERSKLDELFSMMFYGRYIVFMMGIFSIYTGLLYCDAFSLGLPWFKSMWVWDNDGKGPTSTRVEGYTYPFGLDYRWHDTENDLLFSNSYKMKLSILLGWSHMTFSLMWSLVNARYFKTKIDIWGNFVPGMIFFQSIFGYLAFTIVYKWCIDWPARGESPPSLLNMLIYMFLSPGTLEAGTQPLYPGQAFVQVVLLLLALACVPILLFLKPFYLRYEHNKARAMGYRGIGESTRVSALDDDDEDGHMNGGGRESFGDDDDIAMITQDIGHGEEHEEFEFSEVMIHQVIHTIELGSSIHRQFRQSHEGHKPHAGLDATRASTGVVWTSEQAYKHGFLEHPEEWANLGQGAPEVDDSIKGCFERPKEVDISAHGREYGPTAGIRPLREAVATLYNEHHRKWRKSQYTWENVCIVPGGRAGLIRIAAVLGNCYLGFFIPDYTAYNEMLSLFRNIAAIPVPLGEADQYHMSPDKIAEEIARGTSVILTSNPRNPTGQMVTNPELAQIQNICRDRATLIMDEFYCGYNYTTNCDGTVISAADNVEDVDEDDVLIIDGLTKRFRLPGWRVAWVIGPKEFIQAIGSCGSYLDGGCNVPFQEAAVEMLSPPRVRNEMRALQMHFRTKRDFVIGRLQEIGFKFPYMPNSTFYLWLDLSNLPEGINDGLNFFQACLDEKVIVVPGIFFDLNPSRRRDLFDSPCHHFVRLSYGPRMDVLEKGLDSIERIVKKYREEPQKHRAVSHRPRGTGAPN</sequence>
<name>A0A8J2I2F0_9PLEO</name>
<dbReference type="SUPFAM" id="SSF53383">
    <property type="entry name" value="PLP-dependent transferases"/>
    <property type="match status" value="1"/>
</dbReference>
<feature type="transmembrane region" description="Helical" evidence="10">
    <location>
        <begin position="423"/>
        <end position="448"/>
    </location>
</feature>
<comment type="caution">
    <text evidence="12">The sequence shown here is derived from an EMBL/GenBank/DDBJ whole genome shotgun (WGS) entry which is preliminary data.</text>
</comment>
<dbReference type="InterPro" id="IPR002490">
    <property type="entry name" value="V-ATPase_116kDa_su"/>
</dbReference>
<comment type="similarity">
    <text evidence="2">Belongs to the V-ATPase 116 kDa subunit family.</text>
</comment>
<dbReference type="PANTHER" id="PTHR11629">
    <property type="entry name" value="VACUOLAR PROTON ATPASES"/>
    <property type="match status" value="1"/>
</dbReference>
<dbReference type="RefSeq" id="XP_043168696.1">
    <property type="nucleotide sequence ID" value="XM_043312761.1"/>
</dbReference>
<feature type="transmembrane region" description="Helical" evidence="10">
    <location>
        <begin position="639"/>
        <end position="659"/>
    </location>
</feature>
<keyword evidence="4 10" id="KW-0812">Transmembrane</keyword>
<evidence type="ECO:0000259" key="11">
    <source>
        <dbReference type="Pfam" id="PF00155"/>
    </source>
</evidence>
<feature type="transmembrane region" description="Helical" evidence="10">
    <location>
        <begin position="574"/>
        <end position="597"/>
    </location>
</feature>
<dbReference type="GO" id="GO:0033179">
    <property type="term" value="C:proton-transporting V-type ATPase, V0 domain"/>
    <property type="evidence" value="ECO:0007669"/>
    <property type="project" value="InterPro"/>
</dbReference>
<dbReference type="OrthoDB" id="10264220at2759"/>
<dbReference type="GO" id="GO:0016471">
    <property type="term" value="C:vacuolar proton-transporting V-type ATPase complex"/>
    <property type="evidence" value="ECO:0007669"/>
    <property type="project" value="TreeGrafter"/>
</dbReference>
<evidence type="ECO:0000256" key="4">
    <source>
        <dbReference type="ARBA" id="ARBA00022692"/>
    </source>
</evidence>
<evidence type="ECO:0000313" key="13">
    <source>
        <dbReference type="Proteomes" id="UP000676310"/>
    </source>
</evidence>
<dbReference type="GeneID" id="67016890"/>
<evidence type="ECO:0000256" key="7">
    <source>
        <dbReference type="ARBA" id="ARBA00023136"/>
    </source>
</evidence>
<keyword evidence="3" id="KW-0813">Transport</keyword>
<dbReference type="Pfam" id="PF01496">
    <property type="entry name" value="V_ATPase_I"/>
    <property type="match status" value="1"/>
</dbReference>
<evidence type="ECO:0000256" key="9">
    <source>
        <dbReference type="SAM" id="MobiDB-lite"/>
    </source>
</evidence>
<evidence type="ECO:0000256" key="5">
    <source>
        <dbReference type="ARBA" id="ARBA00022989"/>
    </source>
</evidence>
<dbReference type="PANTHER" id="PTHR11629:SF63">
    <property type="entry name" value="V-TYPE PROTON ATPASE SUBUNIT A"/>
    <property type="match status" value="1"/>
</dbReference>
<evidence type="ECO:0000256" key="3">
    <source>
        <dbReference type="ARBA" id="ARBA00022448"/>
    </source>
</evidence>
<keyword evidence="5 10" id="KW-1133">Transmembrane helix</keyword>
<dbReference type="AlphaFoldDB" id="A0A8J2I2F0"/>
<dbReference type="GO" id="GO:0000329">
    <property type="term" value="C:fungal-type vacuole membrane"/>
    <property type="evidence" value="ECO:0007669"/>
    <property type="project" value="TreeGrafter"/>
</dbReference>
<dbReference type="InterPro" id="IPR015424">
    <property type="entry name" value="PyrdxlP-dep_Trfase"/>
</dbReference>
<keyword evidence="6" id="KW-0406">Ion transport</keyword>
<dbReference type="GO" id="GO:0046961">
    <property type="term" value="F:proton-transporting ATPase activity, rotational mechanism"/>
    <property type="evidence" value="ECO:0007669"/>
    <property type="project" value="InterPro"/>
</dbReference>
<dbReference type="EMBL" id="CAJRGZ010000019">
    <property type="protein sequence ID" value="CAG5158564.1"/>
    <property type="molecule type" value="Genomic_DNA"/>
</dbReference>
<feature type="region of interest" description="Disordered" evidence="9">
    <location>
        <begin position="687"/>
        <end position="708"/>
    </location>
</feature>
<feature type="transmembrane region" description="Helical" evidence="10">
    <location>
        <begin position="469"/>
        <end position="496"/>
    </location>
</feature>
<keyword evidence="13" id="KW-1185">Reference proteome</keyword>
<dbReference type="InterPro" id="IPR004839">
    <property type="entry name" value="Aminotransferase_I/II_large"/>
</dbReference>
<evidence type="ECO:0000256" key="6">
    <source>
        <dbReference type="ARBA" id="ARBA00023065"/>
    </source>
</evidence>
<evidence type="ECO:0000256" key="10">
    <source>
        <dbReference type="SAM" id="Phobius"/>
    </source>
</evidence>
<evidence type="ECO:0000256" key="8">
    <source>
        <dbReference type="SAM" id="Coils"/>
    </source>
</evidence>
<gene>
    <name evidence="12" type="ORF">ALTATR162_LOCUS5144</name>
</gene>
<dbReference type="CDD" id="cd00609">
    <property type="entry name" value="AAT_like"/>
    <property type="match status" value="1"/>
</dbReference>
<keyword evidence="8" id="KW-0175">Coiled coil</keyword>
<feature type="region of interest" description="Disordered" evidence="9">
    <location>
        <begin position="1174"/>
        <end position="1193"/>
    </location>
</feature>
<feature type="transmembrane region" description="Helical" evidence="10">
    <location>
        <begin position="544"/>
        <end position="562"/>
    </location>
</feature>
<dbReference type="GO" id="GO:0051117">
    <property type="term" value="F:ATPase binding"/>
    <property type="evidence" value="ECO:0007669"/>
    <property type="project" value="TreeGrafter"/>
</dbReference>
<accession>A0A8J2I2F0</accession>
<dbReference type="Pfam" id="PF00155">
    <property type="entry name" value="Aminotran_1_2"/>
    <property type="match status" value="1"/>
</dbReference>
<feature type="domain" description="Aminotransferase class I/classII large" evidence="11">
    <location>
        <begin position="792"/>
        <end position="1136"/>
    </location>
</feature>
<evidence type="ECO:0000256" key="2">
    <source>
        <dbReference type="ARBA" id="ARBA00009904"/>
    </source>
</evidence>
<dbReference type="InterPro" id="IPR015421">
    <property type="entry name" value="PyrdxlP-dep_Trfase_major"/>
</dbReference>
<comment type="subcellular location">
    <subcellularLocation>
        <location evidence="1">Membrane</location>
        <topology evidence="1">Multi-pass membrane protein</topology>
    </subcellularLocation>
</comment>
<organism evidence="12 13">
    <name type="scientific">Alternaria atra</name>
    <dbReference type="NCBI Taxonomy" id="119953"/>
    <lineage>
        <taxon>Eukaryota</taxon>
        <taxon>Fungi</taxon>
        <taxon>Dikarya</taxon>
        <taxon>Ascomycota</taxon>
        <taxon>Pezizomycotina</taxon>
        <taxon>Dothideomycetes</taxon>
        <taxon>Pleosporomycetidae</taxon>
        <taxon>Pleosporales</taxon>
        <taxon>Pleosporineae</taxon>
        <taxon>Pleosporaceae</taxon>
        <taxon>Alternaria</taxon>
        <taxon>Alternaria sect. Ulocladioides</taxon>
    </lineage>
</organism>
<proteinExistence type="inferred from homology"/>
<protein>
    <recommendedName>
        <fullName evidence="11">Aminotransferase class I/classII large domain-containing protein</fullName>
    </recommendedName>
</protein>